<organism evidence="1 3">
    <name type="scientific">Rotaria magnacalcarata</name>
    <dbReference type="NCBI Taxonomy" id="392030"/>
    <lineage>
        <taxon>Eukaryota</taxon>
        <taxon>Metazoa</taxon>
        <taxon>Spiralia</taxon>
        <taxon>Gnathifera</taxon>
        <taxon>Rotifera</taxon>
        <taxon>Eurotatoria</taxon>
        <taxon>Bdelloidea</taxon>
        <taxon>Philodinida</taxon>
        <taxon>Philodinidae</taxon>
        <taxon>Rotaria</taxon>
    </lineage>
</organism>
<evidence type="ECO:0000313" key="2">
    <source>
        <dbReference type="EMBL" id="CAF3888364.1"/>
    </source>
</evidence>
<evidence type="ECO:0000313" key="1">
    <source>
        <dbReference type="EMBL" id="CAF1653449.1"/>
    </source>
</evidence>
<gene>
    <name evidence="2" type="ORF">BYL167_LOCUS7819</name>
    <name evidence="1" type="ORF">KQP761_LOCUS30437</name>
</gene>
<name>A0A816EIX9_9BILA</name>
<feature type="non-terminal residue" evidence="1">
    <location>
        <position position="45"/>
    </location>
</feature>
<reference evidence="1" key="1">
    <citation type="submission" date="2021-02" db="EMBL/GenBank/DDBJ databases">
        <authorList>
            <person name="Nowell W R."/>
        </authorList>
    </citation>
    <scope>NUCLEOTIDE SEQUENCE</scope>
</reference>
<sequence length="45" mass="5149">MASITKDSELWSFDVPETARHPSGHTIYKIVLQVTPKELTENSYQ</sequence>
<dbReference type="EMBL" id="CAJNOW010016943">
    <property type="protein sequence ID" value="CAF1653449.1"/>
    <property type="molecule type" value="Genomic_DNA"/>
</dbReference>
<dbReference type="EMBL" id="CAJOBH010002071">
    <property type="protein sequence ID" value="CAF3888364.1"/>
    <property type="molecule type" value="Genomic_DNA"/>
</dbReference>
<comment type="caution">
    <text evidence="1">The sequence shown here is derived from an EMBL/GenBank/DDBJ whole genome shotgun (WGS) entry which is preliminary data.</text>
</comment>
<proteinExistence type="predicted"/>
<protein>
    <submittedName>
        <fullName evidence="1">Uncharacterized protein</fullName>
    </submittedName>
</protein>
<dbReference type="AlphaFoldDB" id="A0A816EIX9"/>
<evidence type="ECO:0000313" key="3">
    <source>
        <dbReference type="Proteomes" id="UP000663834"/>
    </source>
</evidence>
<dbReference type="Proteomes" id="UP000681967">
    <property type="component" value="Unassembled WGS sequence"/>
</dbReference>
<dbReference type="Proteomes" id="UP000663834">
    <property type="component" value="Unassembled WGS sequence"/>
</dbReference>
<accession>A0A816EIX9</accession>
<dbReference type="OrthoDB" id="1278353at2759"/>